<name>A0A2W5R3T2_ANCNO</name>
<dbReference type="InterPro" id="IPR050181">
    <property type="entry name" value="Cold_shock_domain"/>
</dbReference>
<feature type="domain" description="CSD" evidence="4">
    <location>
        <begin position="2"/>
        <end position="69"/>
    </location>
</feature>
<dbReference type="PIRSF" id="PIRSF002599">
    <property type="entry name" value="Cold_shock_A"/>
    <property type="match status" value="1"/>
</dbReference>
<dbReference type="PANTHER" id="PTHR11544">
    <property type="entry name" value="COLD SHOCK DOMAIN CONTAINING PROTEINS"/>
    <property type="match status" value="1"/>
</dbReference>
<dbReference type="SUPFAM" id="SSF50249">
    <property type="entry name" value="Nucleic acid-binding proteins"/>
    <property type="match status" value="1"/>
</dbReference>
<dbReference type="AlphaFoldDB" id="A0A2W5R3T2"/>
<keyword evidence="2" id="KW-0963">Cytoplasm</keyword>
<dbReference type="GO" id="GO:0005829">
    <property type="term" value="C:cytosol"/>
    <property type="evidence" value="ECO:0007669"/>
    <property type="project" value="UniProtKB-ARBA"/>
</dbReference>
<evidence type="ECO:0000259" key="4">
    <source>
        <dbReference type="PROSITE" id="PS51857"/>
    </source>
</evidence>
<dbReference type="PROSITE" id="PS51857">
    <property type="entry name" value="CSD_2"/>
    <property type="match status" value="1"/>
</dbReference>
<evidence type="ECO:0000256" key="3">
    <source>
        <dbReference type="RuleBase" id="RU000408"/>
    </source>
</evidence>
<dbReference type="EMBL" id="QFQD01000008">
    <property type="protein sequence ID" value="PZQ84588.1"/>
    <property type="molecule type" value="Genomic_DNA"/>
</dbReference>
<dbReference type="InterPro" id="IPR011129">
    <property type="entry name" value="CSD"/>
</dbReference>
<dbReference type="PROSITE" id="PS00352">
    <property type="entry name" value="CSD_1"/>
    <property type="match status" value="1"/>
</dbReference>
<dbReference type="GO" id="GO:0003676">
    <property type="term" value="F:nucleic acid binding"/>
    <property type="evidence" value="ECO:0007669"/>
    <property type="project" value="InterPro"/>
</dbReference>
<evidence type="ECO:0000256" key="2">
    <source>
        <dbReference type="ARBA" id="ARBA00022490"/>
    </source>
</evidence>
<evidence type="ECO:0000256" key="1">
    <source>
        <dbReference type="ARBA" id="ARBA00004496"/>
    </source>
</evidence>
<dbReference type="InterPro" id="IPR002059">
    <property type="entry name" value="CSP_DNA-bd"/>
</dbReference>
<dbReference type="CDD" id="cd04458">
    <property type="entry name" value="CSP_CDS"/>
    <property type="match status" value="1"/>
</dbReference>
<dbReference type="InterPro" id="IPR012340">
    <property type="entry name" value="NA-bd_OB-fold"/>
</dbReference>
<accession>A0A2W5R3T2</accession>
<proteinExistence type="predicted"/>
<gene>
    <name evidence="5" type="ORF">DI549_04300</name>
</gene>
<evidence type="ECO:0000313" key="5">
    <source>
        <dbReference type="EMBL" id="PZQ84588.1"/>
    </source>
</evidence>
<dbReference type="Proteomes" id="UP000248887">
    <property type="component" value="Unassembled WGS sequence"/>
</dbReference>
<reference evidence="5 6" key="1">
    <citation type="submission" date="2017-08" db="EMBL/GenBank/DDBJ databases">
        <title>Infants hospitalized years apart are colonized by the same room-sourced microbial strains.</title>
        <authorList>
            <person name="Brooks B."/>
            <person name="Olm M.R."/>
            <person name="Firek B.A."/>
            <person name="Baker R."/>
            <person name="Thomas B.C."/>
            <person name="Morowitz M.J."/>
            <person name="Banfield J.F."/>
        </authorList>
    </citation>
    <scope>NUCLEOTIDE SEQUENCE [LARGE SCALE GENOMIC DNA]</scope>
    <source>
        <strain evidence="5">S2_005_001_R2_27</strain>
    </source>
</reference>
<comment type="caution">
    <text evidence="5">The sequence shown here is derived from an EMBL/GenBank/DDBJ whole genome shotgun (WGS) entry which is preliminary data.</text>
</comment>
<sequence length="71" mass="7758">MAMTGTIKFFNTEKGYGFIRPDDGGRDVFVHVSAVTRSGLGTLIEGQRVSFEIEPDKRGKGPKAIDLQQAD</sequence>
<dbReference type="PRINTS" id="PR00050">
    <property type="entry name" value="COLDSHOCK"/>
</dbReference>
<dbReference type="Gene3D" id="2.40.50.140">
    <property type="entry name" value="Nucleic acid-binding proteins"/>
    <property type="match status" value="1"/>
</dbReference>
<protein>
    <submittedName>
        <fullName evidence="5">Cold-shock protein</fullName>
    </submittedName>
</protein>
<dbReference type="InterPro" id="IPR012156">
    <property type="entry name" value="Cold_shock_CspA"/>
</dbReference>
<organism evidence="5 6">
    <name type="scientific">Ancylobacter novellus</name>
    <name type="common">Thiobacillus novellus</name>
    <dbReference type="NCBI Taxonomy" id="921"/>
    <lineage>
        <taxon>Bacteria</taxon>
        <taxon>Pseudomonadati</taxon>
        <taxon>Pseudomonadota</taxon>
        <taxon>Alphaproteobacteria</taxon>
        <taxon>Hyphomicrobiales</taxon>
        <taxon>Xanthobacteraceae</taxon>
        <taxon>Ancylobacter</taxon>
    </lineage>
</organism>
<dbReference type="SMART" id="SM00357">
    <property type="entry name" value="CSP"/>
    <property type="match status" value="1"/>
</dbReference>
<evidence type="ECO:0000313" key="6">
    <source>
        <dbReference type="Proteomes" id="UP000248887"/>
    </source>
</evidence>
<comment type="subcellular location">
    <subcellularLocation>
        <location evidence="1 3">Cytoplasm</location>
    </subcellularLocation>
</comment>
<dbReference type="Pfam" id="PF00313">
    <property type="entry name" value="CSD"/>
    <property type="match status" value="1"/>
</dbReference>
<dbReference type="InterPro" id="IPR019844">
    <property type="entry name" value="CSD_CS"/>
</dbReference>